<dbReference type="WBParaSite" id="ASIM_0001424901-mRNA-1">
    <property type="protein sequence ID" value="ASIM_0001424901-mRNA-1"/>
    <property type="gene ID" value="ASIM_0001424901"/>
</dbReference>
<dbReference type="InterPro" id="IPR050843">
    <property type="entry name" value="Glycosyl_Hydrlase_38"/>
</dbReference>
<evidence type="ECO:0000313" key="5">
    <source>
        <dbReference type="WBParaSite" id="ASIM_0001424901-mRNA-1"/>
    </source>
</evidence>
<dbReference type="GO" id="GO:0004559">
    <property type="term" value="F:alpha-mannosidase activity"/>
    <property type="evidence" value="ECO:0007669"/>
    <property type="project" value="InterPro"/>
</dbReference>
<evidence type="ECO:0000313" key="4">
    <source>
        <dbReference type="Proteomes" id="UP000267096"/>
    </source>
</evidence>
<dbReference type="InterPro" id="IPR000602">
    <property type="entry name" value="Glyco_hydro_38_N"/>
</dbReference>
<sequence length="363" mass="42197">MTRLPLVSFTRRKLKVMLLVLVTVVVINYMIKFYETSDNDRPSKSRYIVANNHLLANEGRVIDRFDQPIRDILNGGDADDDNRRATCTQKYPQEAVTDFNTFDLYNGGRKRQDIVVTAKRRNKTGTASNKLNVFVLPMTHVDPGWLETFDAYSKDTNQILDNMLKFLRSHPEMRFMWCEMVFFERWWQSLNSTMKGEVKQFVKSGQLEMTSGSWVMTDEASPFFPVTIDNIVEGQQFLYDQLGIKAKTIWSNDPFGYGSTVPYLFTKTGIRWAVINRIHHPTKNYLQHLRAAPFKWRQYFDSGQSDVLTHLLPFTHYDILNSCGPSQSTCCQFDFKRLTHFSCPDQKPVPITPQNVHEKFALK</sequence>
<keyword evidence="1" id="KW-1133">Transmembrane helix</keyword>
<dbReference type="InterPro" id="IPR011330">
    <property type="entry name" value="Glyco_hydro/deAcase_b/a-brl"/>
</dbReference>
<dbReference type="GO" id="GO:0006013">
    <property type="term" value="P:mannose metabolic process"/>
    <property type="evidence" value="ECO:0007669"/>
    <property type="project" value="InterPro"/>
</dbReference>
<dbReference type="PANTHER" id="PTHR11607:SF71">
    <property type="entry name" value="ALPHA-MANNOSIDASE"/>
    <property type="match status" value="1"/>
</dbReference>
<dbReference type="Gene3D" id="3.20.110.10">
    <property type="entry name" value="Glycoside hydrolase 38, N terminal domain"/>
    <property type="match status" value="1"/>
</dbReference>
<gene>
    <name evidence="3" type="ORF">ASIM_LOCUS13677</name>
</gene>
<keyword evidence="1" id="KW-0472">Membrane</keyword>
<dbReference type="EMBL" id="UYRR01031467">
    <property type="protein sequence ID" value="VDK50337.1"/>
    <property type="molecule type" value="Genomic_DNA"/>
</dbReference>
<dbReference type="OrthoDB" id="10261055at2759"/>
<dbReference type="AlphaFoldDB" id="A0A0M3K0B7"/>
<keyword evidence="4" id="KW-1185">Reference proteome</keyword>
<evidence type="ECO:0000256" key="1">
    <source>
        <dbReference type="SAM" id="Phobius"/>
    </source>
</evidence>
<proteinExistence type="predicted"/>
<feature type="transmembrane region" description="Helical" evidence="1">
    <location>
        <begin position="16"/>
        <end position="34"/>
    </location>
</feature>
<dbReference type="InterPro" id="IPR027291">
    <property type="entry name" value="Glyco_hydro_38_N_sf"/>
</dbReference>
<dbReference type="GO" id="GO:0006491">
    <property type="term" value="P:N-glycan processing"/>
    <property type="evidence" value="ECO:0007669"/>
    <property type="project" value="TreeGrafter"/>
</dbReference>
<dbReference type="Pfam" id="PF01074">
    <property type="entry name" value="Glyco_hydro_38N"/>
    <property type="match status" value="1"/>
</dbReference>
<evidence type="ECO:0000313" key="3">
    <source>
        <dbReference type="EMBL" id="VDK50337.1"/>
    </source>
</evidence>
<dbReference type="PANTHER" id="PTHR11607">
    <property type="entry name" value="ALPHA-MANNOSIDASE"/>
    <property type="match status" value="1"/>
</dbReference>
<evidence type="ECO:0000259" key="2">
    <source>
        <dbReference type="Pfam" id="PF01074"/>
    </source>
</evidence>
<accession>A0A0M3K0B7</accession>
<dbReference type="SUPFAM" id="SSF88713">
    <property type="entry name" value="Glycoside hydrolase/deacetylase"/>
    <property type="match status" value="1"/>
</dbReference>
<feature type="domain" description="Glycoside hydrolase family 38 N-terminal" evidence="2">
    <location>
        <begin position="132"/>
        <end position="336"/>
    </location>
</feature>
<reference evidence="3 4" key="2">
    <citation type="submission" date="2018-11" db="EMBL/GenBank/DDBJ databases">
        <authorList>
            <consortium name="Pathogen Informatics"/>
        </authorList>
    </citation>
    <scope>NUCLEOTIDE SEQUENCE [LARGE SCALE GENOMIC DNA]</scope>
</reference>
<name>A0A0M3K0B7_ANISI</name>
<protein>
    <submittedName>
        <fullName evidence="5">Glyco_hydro_38N domain-containing protein</fullName>
    </submittedName>
</protein>
<dbReference type="GO" id="GO:0000139">
    <property type="term" value="C:Golgi membrane"/>
    <property type="evidence" value="ECO:0007669"/>
    <property type="project" value="TreeGrafter"/>
</dbReference>
<reference evidence="5" key="1">
    <citation type="submission" date="2017-02" db="UniProtKB">
        <authorList>
            <consortium name="WormBaseParasite"/>
        </authorList>
    </citation>
    <scope>IDENTIFICATION</scope>
</reference>
<keyword evidence="1" id="KW-0812">Transmembrane</keyword>
<dbReference type="Proteomes" id="UP000267096">
    <property type="component" value="Unassembled WGS sequence"/>
</dbReference>
<organism evidence="5">
    <name type="scientific">Anisakis simplex</name>
    <name type="common">Herring worm</name>
    <dbReference type="NCBI Taxonomy" id="6269"/>
    <lineage>
        <taxon>Eukaryota</taxon>
        <taxon>Metazoa</taxon>
        <taxon>Ecdysozoa</taxon>
        <taxon>Nematoda</taxon>
        <taxon>Chromadorea</taxon>
        <taxon>Rhabditida</taxon>
        <taxon>Spirurina</taxon>
        <taxon>Ascaridomorpha</taxon>
        <taxon>Ascaridoidea</taxon>
        <taxon>Anisakidae</taxon>
        <taxon>Anisakis</taxon>
        <taxon>Anisakis simplex complex</taxon>
    </lineage>
</organism>